<dbReference type="SUPFAM" id="SSF52540">
    <property type="entry name" value="P-loop containing nucleoside triphosphate hydrolases"/>
    <property type="match status" value="1"/>
</dbReference>
<dbReference type="GO" id="GO:0006261">
    <property type="term" value="P:DNA-templated DNA replication"/>
    <property type="evidence" value="ECO:0007669"/>
    <property type="project" value="TreeGrafter"/>
</dbReference>
<dbReference type="AlphaFoldDB" id="A0A507SIP4"/>
<evidence type="ECO:0000313" key="1">
    <source>
        <dbReference type="EMBL" id="TQC51590.1"/>
    </source>
</evidence>
<evidence type="ECO:0008006" key="3">
    <source>
        <dbReference type="Google" id="ProtNLM"/>
    </source>
</evidence>
<comment type="caution">
    <text evidence="1">The sequence shown here is derived from an EMBL/GenBank/DDBJ whole genome shotgun (WGS) entry which is preliminary data.</text>
</comment>
<dbReference type="PANTHER" id="PTHR11669">
    <property type="entry name" value="REPLICATION FACTOR C / DNA POLYMERASE III GAMMA-TAU SUBUNIT"/>
    <property type="match status" value="1"/>
</dbReference>
<name>A0A507SIP4_9BACT</name>
<dbReference type="InterPro" id="IPR050238">
    <property type="entry name" value="DNA_Rep/Repair_Clamp_Loader"/>
</dbReference>
<dbReference type="RefSeq" id="WP_141483863.1">
    <property type="nucleotide sequence ID" value="NZ_SMDN01000005.1"/>
</dbReference>
<proteinExistence type="predicted"/>
<accession>A0A507SIP4</accession>
<dbReference type="PANTHER" id="PTHR11669:SF8">
    <property type="entry name" value="DNA POLYMERASE III SUBUNIT DELTA"/>
    <property type="match status" value="1"/>
</dbReference>
<organism evidence="1 2">
    <name type="scientific">Mycoplasmopsis mucosicanis</name>
    <dbReference type="NCBI Taxonomy" id="458208"/>
    <lineage>
        <taxon>Bacteria</taxon>
        <taxon>Bacillati</taxon>
        <taxon>Mycoplasmatota</taxon>
        <taxon>Mycoplasmoidales</taxon>
        <taxon>Metamycoplasmataceae</taxon>
        <taxon>Mycoplasmopsis</taxon>
    </lineage>
</organism>
<dbReference type="Proteomes" id="UP000320801">
    <property type="component" value="Unassembled WGS sequence"/>
</dbReference>
<keyword evidence="2" id="KW-1185">Reference proteome</keyword>
<evidence type="ECO:0000313" key="2">
    <source>
        <dbReference type="Proteomes" id="UP000320801"/>
    </source>
</evidence>
<gene>
    <name evidence="1" type="ORF">E1I18_01640</name>
</gene>
<protein>
    <recommendedName>
        <fullName evidence="3">DNA polymerase III subunit delta</fullName>
    </recommendedName>
</protein>
<dbReference type="OrthoDB" id="396138at2"/>
<sequence length="305" mass="35237">MLPANLTKIIENSVLSGKINHCYLLKTYQGVNLDEIILYMIKSFSGIQLDSLEQNNYSNVIVAVASKISGSGIKKDEISEIFESSYFTDYLENNQKIIVFKNIEQASHIALNSLLKTIEEPNNNVIFILTTTKINQLLSTIKSRSFIININKQNNDELEKQFIAIGFQTYEAWFFSNIFSDINDLIEKRSFYTFEKVSNLLDVFKKSFNNPSILGVFLGSMNKKEFHEDLFFAVNALKFIISWNWLNQNNINKHFSQYLKTFKKVKFNFVNAFLACDKFLSSISTNVNIFLQIQALIVNLMECYE</sequence>
<dbReference type="InterPro" id="IPR027417">
    <property type="entry name" value="P-loop_NTPase"/>
</dbReference>
<dbReference type="EMBL" id="SMDN01000005">
    <property type="protein sequence ID" value="TQC51590.1"/>
    <property type="molecule type" value="Genomic_DNA"/>
</dbReference>
<reference evidence="1 2" key="1">
    <citation type="submission" date="2019-03" db="EMBL/GenBank/DDBJ databases">
        <title>Characterization of a novel Mycoplasma cynos real-time PCR assay.</title>
        <authorList>
            <person name="Tallmadge R.L."/>
            <person name="Mitchell P.K."/>
            <person name="Goodman L."/>
        </authorList>
    </citation>
    <scope>NUCLEOTIDE SEQUENCE [LARGE SCALE GENOMIC DNA]</scope>
    <source>
        <strain evidence="1 2">1642</strain>
    </source>
</reference>
<dbReference type="Pfam" id="PF13177">
    <property type="entry name" value="DNA_pol3_delta2"/>
    <property type="match status" value="1"/>
</dbReference>
<dbReference type="Gene3D" id="3.40.50.300">
    <property type="entry name" value="P-loop containing nucleotide triphosphate hydrolases"/>
    <property type="match status" value="1"/>
</dbReference>